<dbReference type="Proteomes" id="UP001521150">
    <property type="component" value="Unassembled WGS sequence"/>
</dbReference>
<proteinExistence type="predicted"/>
<evidence type="ECO:0000313" key="2">
    <source>
        <dbReference type="EMBL" id="MCE7004443.1"/>
    </source>
</evidence>
<reference evidence="2 3" key="1">
    <citation type="submission" date="2021-12" db="EMBL/GenBank/DDBJ databases">
        <title>Genome sequence of Kibdelosporangium philippinense ATCC 49844.</title>
        <authorList>
            <person name="Fedorov E.A."/>
            <person name="Omeragic M."/>
            <person name="Shalygina K.F."/>
            <person name="Maclea K.S."/>
        </authorList>
    </citation>
    <scope>NUCLEOTIDE SEQUENCE [LARGE SCALE GENOMIC DNA]</scope>
    <source>
        <strain evidence="2 3">ATCC 49844</strain>
    </source>
</reference>
<dbReference type="InterPro" id="IPR029068">
    <property type="entry name" value="Glyas_Bleomycin-R_OHBP_Dase"/>
</dbReference>
<gene>
    <name evidence="2" type="ORF">LWC34_16605</name>
</gene>
<dbReference type="Gene3D" id="3.10.180.10">
    <property type="entry name" value="2,3-Dihydroxybiphenyl 1,2-Dioxygenase, domain 1"/>
    <property type="match status" value="1"/>
</dbReference>
<accession>A0ABS8ZD49</accession>
<name>A0ABS8ZD49_9PSEU</name>
<feature type="compositionally biased region" description="Low complexity" evidence="1">
    <location>
        <begin position="64"/>
        <end position="81"/>
    </location>
</feature>
<evidence type="ECO:0008006" key="4">
    <source>
        <dbReference type="Google" id="ProtNLM"/>
    </source>
</evidence>
<organism evidence="2 3">
    <name type="scientific">Kibdelosporangium philippinense</name>
    <dbReference type="NCBI Taxonomy" id="211113"/>
    <lineage>
        <taxon>Bacteria</taxon>
        <taxon>Bacillati</taxon>
        <taxon>Actinomycetota</taxon>
        <taxon>Actinomycetes</taxon>
        <taxon>Pseudonocardiales</taxon>
        <taxon>Pseudonocardiaceae</taxon>
        <taxon>Kibdelosporangium</taxon>
    </lineage>
</organism>
<sequence length="116" mass="12332">MKLKLEVVVLPVSDVDVSREFYEALGFRLDADFPVSEKNFRVVQLTPPGSECSIIFGDGVTVAQASASPRSSTTPTACSTTRARKTGSPARTRSAPTTAPSPHSATRTATAGYSRR</sequence>
<dbReference type="RefSeq" id="WP_233725959.1">
    <property type="nucleotide sequence ID" value="NZ_JAJVCN010000001.1"/>
</dbReference>
<dbReference type="SUPFAM" id="SSF54593">
    <property type="entry name" value="Glyoxalase/Bleomycin resistance protein/Dihydroxybiphenyl dioxygenase"/>
    <property type="match status" value="1"/>
</dbReference>
<evidence type="ECO:0000313" key="3">
    <source>
        <dbReference type="Proteomes" id="UP001521150"/>
    </source>
</evidence>
<protein>
    <recommendedName>
        <fullName evidence="4">Glyoxalase-like domain-containing protein</fullName>
    </recommendedName>
</protein>
<keyword evidence="3" id="KW-1185">Reference proteome</keyword>
<feature type="region of interest" description="Disordered" evidence="1">
    <location>
        <begin position="64"/>
        <end position="116"/>
    </location>
</feature>
<evidence type="ECO:0000256" key="1">
    <source>
        <dbReference type="SAM" id="MobiDB-lite"/>
    </source>
</evidence>
<dbReference type="EMBL" id="JAJVCN010000001">
    <property type="protein sequence ID" value="MCE7004443.1"/>
    <property type="molecule type" value="Genomic_DNA"/>
</dbReference>
<feature type="compositionally biased region" description="Polar residues" evidence="1">
    <location>
        <begin position="89"/>
        <end position="116"/>
    </location>
</feature>
<comment type="caution">
    <text evidence="2">The sequence shown here is derived from an EMBL/GenBank/DDBJ whole genome shotgun (WGS) entry which is preliminary data.</text>
</comment>